<dbReference type="SUPFAM" id="SSF48452">
    <property type="entry name" value="TPR-like"/>
    <property type="match status" value="1"/>
</dbReference>
<dbReference type="RefSeq" id="WP_254743156.1">
    <property type="nucleotide sequence ID" value="NZ_JANCLU010000012.1"/>
</dbReference>
<evidence type="ECO:0000313" key="1">
    <source>
        <dbReference type="EMBL" id="MCP8939519.1"/>
    </source>
</evidence>
<accession>A0ABT1LDL3</accession>
<name>A0ABT1LDL3_9HYPH</name>
<keyword evidence="2" id="KW-1185">Reference proteome</keyword>
<organism evidence="1 2">
    <name type="scientific">Alsobacter ponti</name>
    <dbReference type="NCBI Taxonomy" id="2962936"/>
    <lineage>
        <taxon>Bacteria</taxon>
        <taxon>Pseudomonadati</taxon>
        <taxon>Pseudomonadota</taxon>
        <taxon>Alphaproteobacteria</taxon>
        <taxon>Hyphomicrobiales</taxon>
        <taxon>Alsobacteraceae</taxon>
        <taxon>Alsobacter</taxon>
    </lineage>
</organism>
<evidence type="ECO:0000313" key="2">
    <source>
        <dbReference type="Proteomes" id="UP001205890"/>
    </source>
</evidence>
<protein>
    <recommendedName>
        <fullName evidence="3">CesD/SycD/LcrH family type III secretion system chaperone</fullName>
    </recommendedName>
</protein>
<dbReference type="InterPro" id="IPR011990">
    <property type="entry name" value="TPR-like_helical_dom_sf"/>
</dbReference>
<dbReference type="EMBL" id="JANCLU010000012">
    <property type="protein sequence ID" value="MCP8939519.1"/>
    <property type="molecule type" value="Genomic_DNA"/>
</dbReference>
<dbReference type="Proteomes" id="UP001205890">
    <property type="component" value="Unassembled WGS sequence"/>
</dbReference>
<dbReference type="Gene3D" id="1.25.40.10">
    <property type="entry name" value="Tetratricopeptide repeat domain"/>
    <property type="match status" value="1"/>
</dbReference>
<evidence type="ECO:0008006" key="3">
    <source>
        <dbReference type="Google" id="ProtNLM"/>
    </source>
</evidence>
<sequence length="179" mass="18563">MSAGESSAEPSSPSELLGAAVVALGLGGEAALDRLRNGDGVGEALALPDAAVDLLYAGARRWLAVGRADKAGPLFRTLCFIAPRRAAHWLGLGICLRLDGAPGDAARCFGMAQILDPKACAPAFHLAELALRQGDGDAARSHLDSFFSLAAEDMRAEPAMVAEAQRYRGILGRAPLSRA</sequence>
<reference evidence="1 2" key="1">
    <citation type="submission" date="2022-07" db="EMBL/GenBank/DDBJ databases">
        <authorList>
            <person name="Li W.-J."/>
            <person name="Deng Q.-Q."/>
        </authorList>
    </citation>
    <scope>NUCLEOTIDE SEQUENCE [LARGE SCALE GENOMIC DNA]</scope>
    <source>
        <strain evidence="1 2">SYSU M60028</strain>
    </source>
</reference>
<proteinExistence type="predicted"/>
<gene>
    <name evidence="1" type="ORF">NK718_13415</name>
</gene>
<comment type="caution">
    <text evidence="1">The sequence shown here is derived from an EMBL/GenBank/DDBJ whole genome shotgun (WGS) entry which is preliminary data.</text>
</comment>